<evidence type="ECO:0000259" key="1">
    <source>
        <dbReference type="Pfam" id="PF02625"/>
    </source>
</evidence>
<protein>
    <submittedName>
        <fullName evidence="3">Xanthine dehydrogenase accessory factor</fullName>
    </submittedName>
</protein>
<accession>A0ABY2BTT3</accession>
<reference evidence="3 4" key="1">
    <citation type="journal article" date="2015" name="Stand. Genomic Sci.">
        <title>Genomic Encyclopedia of Bacterial and Archaeal Type Strains, Phase III: the genomes of soil and plant-associated and newly described type strains.</title>
        <authorList>
            <person name="Whitman W.B."/>
            <person name="Woyke T."/>
            <person name="Klenk H.P."/>
            <person name="Zhou Y."/>
            <person name="Lilburn T.G."/>
            <person name="Beck B.J."/>
            <person name="De Vos P."/>
            <person name="Vandamme P."/>
            <person name="Eisen J.A."/>
            <person name="Garrity G."/>
            <person name="Hugenholtz P."/>
            <person name="Kyrpides N.C."/>
        </authorList>
    </citation>
    <scope>NUCLEOTIDE SEQUENCE [LARGE SCALE GENOMIC DNA]</scope>
    <source>
        <strain evidence="3 4">VKM Ac-2538</strain>
    </source>
</reference>
<evidence type="ECO:0000259" key="2">
    <source>
        <dbReference type="Pfam" id="PF13478"/>
    </source>
</evidence>
<gene>
    <name evidence="3" type="ORF">EV644_10169</name>
</gene>
<name>A0ABY2BTT3_9ACTN</name>
<evidence type="ECO:0000313" key="3">
    <source>
        <dbReference type="EMBL" id="TCO31429.1"/>
    </source>
</evidence>
<feature type="domain" description="XdhC Rossmann" evidence="2">
    <location>
        <begin position="96"/>
        <end position="240"/>
    </location>
</feature>
<dbReference type="InterPro" id="IPR052698">
    <property type="entry name" value="MoCofactor_Util/Proc"/>
</dbReference>
<dbReference type="EMBL" id="SLWM01000001">
    <property type="protein sequence ID" value="TCO31429.1"/>
    <property type="molecule type" value="Genomic_DNA"/>
</dbReference>
<dbReference type="RefSeq" id="WP_241997885.1">
    <property type="nucleotide sequence ID" value="NZ_SLWM01000001.1"/>
</dbReference>
<dbReference type="PANTHER" id="PTHR30388">
    <property type="entry name" value="ALDEHYDE OXIDOREDUCTASE MOLYBDENUM COFACTOR ASSEMBLY PROTEIN"/>
    <property type="match status" value="1"/>
</dbReference>
<comment type="caution">
    <text evidence="3">The sequence shown here is derived from an EMBL/GenBank/DDBJ whole genome shotgun (WGS) entry which is preliminary data.</text>
</comment>
<organism evidence="3 4">
    <name type="scientific">Kribbella orskensis</name>
    <dbReference type="NCBI Taxonomy" id="2512216"/>
    <lineage>
        <taxon>Bacteria</taxon>
        <taxon>Bacillati</taxon>
        <taxon>Actinomycetota</taxon>
        <taxon>Actinomycetes</taxon>
        <taxon>Propionibacteriales</taxon>
        <taxon>Kribbellaceae</taxon>
        <taxon>Kribbella</taxon>
    </lineage>
</organism>
<keyword evidence="4" id="KW-1185">Reference proteome</keyword>
<evidence type="ECO:0000313" key="4">
    <source>
        <dbReference type="Proteomes" id="UP000295818"/>
    </source>
</evidence>
<proteinExistence type="predicted"/>
<sequence length="262" mass="27906">MTTLYDELAVALRAEQPIALATVVEGSNAGKKLLVPVQGECVGTLGDPQLDHAVSRDARGALAAGATGIRHYGAHGEPEHDEVTVFIESFAAPPRMIIFGAVDFAAALTNAAKLLKYSVTVCDARPIFATPNRFPAADEVVVDWPQRLLARIGPDLTSRDSICVLTHDAKFDVPAIVAALDTDVGYLGVMGSRSTHRDRLARLRAEGVTDEALIRLHAPIGLDLGARTPEETAVSICAEMIATRAGLNQIRPLSLVETPIHH</sequence>
<dbReference type="Gene3D" id="3.40.50.720">
    <property type="entry name" value="NAD(P)-binding Rossmann-like Domain"/>
    <property type="match status" value="1"/>
</dbReference>
<dbReference type="PANTHER" id="PTHR30388:SF4">
    <property type="entry name" value="MOLYBDENUM COFACTOR INSERTION CHAPERONE PAOD"/>
    <property type="match status" value="1"/>
</dbReference>
<dbReference type="InterPro" id="IPR027051">
    <property type="entry name" value="XdhC_Rossmann_dom"/>
</dbReference>
<dbReference type="Pfam" id="PF02625">
    <property type="entry name" value="XdhC_CoxI"/>
    <property type="match status" value="1"/>
</dbReference>
<dbReference type="InterPro" id="IPR003777">
    <property type="entry name" value="XdhC_CoxI"/>
</dbReference>
<dbReference type="Proteomes" id="UP000295818">
    <property type="component" value="Unassembled WGS sequence"/>
</dbReference>
<feature type="domain" description="XdhC- CoxI" evidence="1">
    <location>
        <begin position="12"/>
        <end position="73"/>
    </location>
</feature>
<dbReference type="Pfam" id="PF13478">
    <property type="entry name" value="XdhC_C"/>
    <property type="match status" value="1"/>
</dbReference>